<feature type="compositionally biased region" description="Acidic residues" evidence="5">
    <location>
        <begin position="9"/>
        <end position="20"/>
    </location>
</feature>
<organism evidence="7 8">
    <name type="scientific">Ficus carica</name>
    <name type="common">Common fig</name>
    <dbReference type="NCBI Taxonomy" id="3494"/>
    <lineage>
        <taxon>Eukaryota</taxon>
        <taxon>Viridiplantae</taxon>
        <taxon>Streptophyta</taxon>
        <taxon>Embryophyta</taxon>
        <taxon>Tracheophyta</taxon>
        <taxon>Spermatophyta</taxon>
        <taxon>Magnoliopsida</taxon>
        <taxon>eudicotyledons</taxon>
        <taxon>Gunneridae</taxon>
        <taxon>Pentapetalae</taxon>
        <taxon>rosids</taxon>
        <taxon>fabids</taxon>
        <taxon>Rosales</taxon>
        <taxon>Moraceae</taxon>
        <taxon>Ficeae</taxon>
        <taxon>Ficus</taxon>
    </lineage>
</organism>
<evidence type="ECO:0000259" key="6">
    <source>
        <dbReference type="Pfam" id="PF13297"/>
    </source>
</evidence>
<feature type="region of interest" description="Disordered" evidence="5">
    <location>
        <begin position="1"/>
        <end position="118"/>
    </location>
</feature>
<dbReference type="PANTHER" id="PTHR12786:SF1">
    <property type="entry name" value="SPLICING REGULATOR SDE2"/>
    <property type="match status" value="1"/>
</dbReference>
<keyword evidence="8" id="KW-1185">Reference proteome</keyword>
<feature type="compositionally biased region" description="Polar residues" evidence="5">
    <location>
        <begin position="102"/>
        <end position="113"/>
    </location>
</feature>
<proteinExistence type="predicted"/>
<comment type="caution">
    <text evidence="7">The sequence shown here is derived from an EMBL/GenBank/DDBJ whole genome shotgun (WGS) entry which is preliminary data.</text>
</comment>
<keyword evidence="3" id="KW-0508">mRNA splicing</keyword>
<feature type="region of interest" description="Disordered" evidence="5">
    <location>
        <begin position="149"/>
        <end position="172"/>
    </location>
</feature>
<dbReference type="PANTHER" id="PTHR12786">
    <property type="entry name" value="SPLICING FACTOR SF3A-RELATED"/>
    <property type="match status" value="1"/>
</dbReference>
<accession>A0AA88DI07</accession>
<dbReference type="GO" id="GO:0005634">
    <property type="term" value="C:nucleus"/>
    <property type="evidence" value="ECO:0007669"/>
    <property type="project" value="UniProtKB-SubCell"/>
</dbReference>
<dbReference type="GO" id="GO:0006397">
    <property type="term" value="P:mRNA processing"/>
    <property type="evidence" value="ECO:0007669"/>
    <property type="project" value="UniProtKB-KW"/>
</dbReference>
<reference evidence="7" key="1">
    <citation type="submission" date="2023-07" db="EMBL/GenBank/DDBJ databases">
        <title>draft genome sequence of fig (Ficus carica).</title>
        <authorList>
            <person name="Takahashi T."/>
            <person name="Nishimura K."/>
        </authorList>
    </citation>
    <scope>NUCLEOTIDE SEQUENCE</scope>
</reference>
<protein>
    <recommendedName>
        <fullName evidence="6">SDE2/SF3A3 SAP domain-containing protein</fullName>
    </recommendedName>
</protein>
<dbReference type="EMBL" id="BTGU01000015">
    <property type="protein sequence ID" value="GMN42924.1"/>
    <property type="molecule type" value="Genomic_DNA"/>
</dbReference>
<evidence type="ECO:0000313" key="8">
    <source>
        <dbReference type="Proteomes" id="UP001187192"/>
    </source>
</evidence>
<evidence type="ECO:0000313" key="7">
    <source>
        <dbReference type="EMBL" id="GMN42924.1"/>
    </source>
</evidence>
<evidence type="ECO:0000256" key="2">
    <source>
        <dbReference type="ARBA" id="ARBA00022664"/>
    </source>
</evidence>
<keyword evidence="2" id="KW-0507">mRNA processing</keyword>
<dbReference type="Proteomes" id="UP001187192">
    <property type="component" value="Unassembled WGS sequence"/>
</dbReference>
<name>A0AA88DI07_FICCA</name>
<dbReference type="GO" id="GO:0008380">
    <property type="term" value="P:RNA splicing"/>
    <property type="evidence" value="ECO:0007669"/>
    <property type="project" value="UniProtKB-KW"/>
</dbReference>
<dbReference type="InterPro" id="IPR025086">
    <property type="entry name" value="SDE2/SF3A3_SAP"/>
</dbReference>
<dbReference type="AlphaFoldDB" id="A0AA88DI07"/>
<comment type="subcellular location">
    <subcellularLocation>
        <location evidence="1">Nucleus</location>
    </subcellularLocation>
</comment>
<dbReference type="Pfam" id="PF13297">
    <property type="entry name" value="SDE2_2C"/>
    <property type="match status" value="1"/>
</dbReference>
<keyword evidence="4" id="KW-0539">Nucleus</keyword>
<evidence type="ECO:0000256" key="5">
    <source>
        <dbReference type="SAM" id="MobiDB-lite"/>
    </source>
</evidence>
<feature type="domain" description="SDE2/SF3A3 SAP" evidence="6">
    <location>
        <begin position="161"/>
        <end position="247"/>
    </location>
</feature>
<dbReference type="InterPro" id="IPR051421">
    <property type="entry name" value="RNA_Proc_DNA_Dmg_Regulator"/>
</dbReference>
<gene>
    <name evidence="7" type="ORF">TIFTF001_012131</name>
</gene>
<sequence length="248" mass="26819">MGKRKLAESSDDDDSDDEQENEKSTVLNNGNHSDSSKDADGSSDSVTGGKQDGEFPGGSYSESDSEEEKENVVLGKEESGELPIEDSLSDGQNDASEPLTHNEMTAQLSTVPSSDEVVRDEKMNCNETVVENVSTSSRRDVVESKLLVSESRPLESGPEVHEEAGSSRNVAETETPLNFDQFNLAVELESSKLSASIVSVVLGLERLKSELQARGLKCGGTLQERAARLYLLKSTPLEKLPKKLLAKK</sequence>
<evidence type="ECO:0000256" key="4">
    <source>
        <dbReference type="ARBA" id="ARBA00023242"/>
    </source>
</evidence>
<evidence type="ECO:0000256" key="1">
    <source>
        <dbReference type="ARBA" id="ARBA00004123"/>
    </source>
</evidence>
<evidence type="ECO:0000256" key="3">
    <source>
        <dbReference type="ARBA" id="ARBA00023187"/>
    </source>
</evidence>